<dbReference type="Proteomes" id="UP000001635">
    <property type="component" value="Chromosome"/>
</dbReference>
<dbReference type="AlphaFoldDB" id="G0J732"/>
<name>G0J732_CYCMS</name>
<sequence length="51" mass="5880">MSTIKLLFEILLFSTLGSRDYPESEKTAIPQNQTYFNSIRSEDDAGRGKFY</sequence>
<keyword evidence="2" id="KW-1185">Reference proteome</keyword>
<organism evidence="1 2">
    <name type="scientific">Cyclobacterium marinum (strain ATCC 25205 / DSM 745 / LMG 13164 / NCIMB 1802)</name>
    <name type="common">Flectobacillus marinus</name>
    <dbReference type="NCBI Taxonomy" id="880070"/>
    <lineage>
        <taxon>Bacteria</taxon>
        <taxon>Pseudomonadati</taxon>
        <taxon>Bacteroidota</taxon>
        <taxon>Cytophagia</taxon>
        <taxon>Cytophagales</taxon>
        <taxon>Cyclobacteriaceae</taxon>
        <taxon>Cyclobacterium</taxon>
    </lineage>
</organism>
<evidence type="ECO:0000313" key="1">
    <source>
        <dbReference type="EMBL" id="AEL26923.1"/>
    </source>
</evidence>
<accession>G0J732</accession>
<proteinExistence type="predicted"/>
<dbReference type="EMBL" id="CP002955">
    <property type="protein sequence ID" value="AEL26923.1"/>
    <property type="molecule type" value="Genomic_DNA"/>
</dbReference>
<gene>
    <name evidence="1" type="ordered locus">Cycma_3195</name>
</gene>
<reference evidence="2" key="1">
    <citation type="submission" date="2011-07" db="EMBL/GenBank/DDBJ databases">
        <title>The complete genome of Cyclobacterium marinum DSM 745.</title>
        <authorList>
            <person name="Lucas S."/>
            <person name="Han J."/>
            <person name="Lapidus A."/>
            <person name="Bruce D."/>
            <person name="Goodwin L."/>
            <person name="Pitluck S."/>
            <person name="Peters L."/>
            <person name="Kyrpides N."/>
            <person name="Mavromatis K."/>
            <person name="Ivanova N."/>
            <person name="Ovchinnikova G."/>
            <person name="Chertkov O."/>
            <person name="Detter J.C."/>
            <person name="Tapia R."/>
            <person name="Han C."/>
            <person name="Land M."/>
            <person name="Hauser L."/>
            <person name="Markowitz V."/>
            <person name="Cheng J.-F."/>
            <person name="Hugenholtz P."/>
            <person name="Woyke T."/>
            <person name="Wu D."/>
            <person name="Tindall B."/>
            <person name="Schuetze A."/>
            <person name="Brambilla E."/>
            <person name="Klenk H.-P."/>
            <person name="Eisen J.A."/>
        </authorList>
    </citation>
    <scope>NUCLEOTIDE SEQUENCE [LARGE SCALE GENOMIC DNA]</scope>
    <source>
        <strain evidence="2">ATCC 25205 / DSM 745 / LMG 13164 / NCIMB 1802</strain>
    </source>
</reference>
<dbReference type="KEGG" id="cmr:Cycma_3195"/>
<protein>
    <submittedName>
        <fullName evidence="1">Uncharacterized protein</fullName>
    </submittedName>
</protein>
<dbReference type="HOGENOM" id="CLU_3097980_0_0_10"/>
<evidence type="ECO:0000313" key="2">
    <source>
        <dbReference type="Proteomes" id="UP000001635"/>
    </source>
</evidence>